<evidence type="ECO:0000313" key="2">
    <source>
        <dbReference type="Proteomes" id="UP000544095"/>
    </source>
</evidence>
<evidence type="ECO:0000313" key="1">
    <source>
        <dbReference type="EMBL" id="KAF5604785.1"/>
    </source>
</evidence>
<protein>
    <submittedName>
        <fullName evidence="1">Uncharacterized protein</fullName>
    </submittedName>
</protein>
<comment type="caution">
    <text evidence="1">The sequence shown here is derived from an EMBL/GenBank/DDBJ whole genome shotgun (WGS) entry which is preliminary data.</text>
</comment>
<sequence>MAGKTNTIDDDLVGLWREPQGLSPDGKPSTSMYHDLSAFMGTMNIPVSWKDDSGLVHDTVNELGQVLFAKTGPQDLAELAKSEDPIGKVNAEISTQDGLLQACHVYYPIPMGNEGGHYSLHSAIHLSYNTNA</sequence>
<dbReference type="EMBL" id="JAAOAR010000058">
    <property type="protein sequence ID" value="KAF5604785.1"/>
    <property type="molecule type" value="Genomic_DNA"/>
</dbReference>
<accession>A0A8H5PX64</accession>
<gene>
    <name evidence="1" type="ORF">FPANT_1378</name>
</gene>
<organism evidence="1 2">
    <name type="scientific">Fusarium pseudoanthophilum</name>
    <dbReference type="NCBI Taxonomy" id="48495"/>
    <lineage>
        <taxon>Eukaryota</taxon>
        <taxon>Fungi</taxon>
        <taxon>Dikarya</taxon>
        <taxon>Ascomycota</taxon>
        <taxon>Pezizomycotina</taxon>
        <taxon>Sordariomycetes</taxon>
        <taxon>Hypocreomycetidae</taxon>
        <taxon>Hypocreales</taxon>
        <taxon>Nectriaceae</taxon>
        <taxon>Fusarium</taxon>
        <taxon>Fusarium fujikuroi species complex</taxon>
    </lineage>
</organism>
<dbReference type="Proteomes" id="UP000544095">
    <property type="component" value="Unassembled WGS sequence"/>
</dbReference>
<keyword evidence="2" id="KW-1185">Reference proteome</keyword>
<reference evidence="1 2" key="1">
    <citation type="submission" date="2020-05" db="EMBL/GenBank/DDBJ databases">
        <title>Identification and distribution of gene clusters putatively required for synthesis of sphingolipid metabolism inhibitors in phylogenetically diverse species of the filamentous fungus Fusarium.</title>
        <authorList>
            <person name="Kim H.-S."/>
            <person name="Busman M."/>
            <person name="Brown D.W."/>
            <person name="Divon H."/>
            <person name="Uhlig S."/>
            <person name="Proctor R.H."/>
        </authorList>
    </citation>
    <scope>NUCLEOTIDE SEQUENCE [LARGE SCALE GENOMIC DNA]</scope>
    <source>
        <strain evidence="1 2">NRRL 25211</strain>
    </source>
</reference>
<name>A0A8H5PX64_9HYPO</name>
<dbReference type="AlphaFoldDB" id="A0A8H5PX64"/>
<proteinExistence type="predicted"/>